<feature type="domain" description="HTH luxR-type" evidence="6">
    <location>
        <begin position="144"/>
        <end position="209"/>
    </location>
</feature>
<name>A0A0S2I0Y2_9BACT</name>
<evidence type="ECO:0000259" key="6">
    <source>
        <dbReference type="PROSITE" id="PS50043"/>
    </source>
</evidence>
<dbReference type="PRINTS" id="PR00038">
    <property type="entry name" value="HTHLUXR"/>
</dbReference>
<dbReference type="InterPro" id="IPR001789">
    <property type="entry name" value="Sig_transdc_resp-reg_receiver"/>
</dbReference>
<reference evidence="8 9" key="1">
    <citation type="submission" date="2015-11" db="EMBL/GenBank/DDBJ databases">
        <title>Description and complete genome sequence of a novel strain predominating in hypersaline microbial mats and representing a new family of the Bacteriodetes phylum.</title>
        <authorList>
            <person name="Spring S."/>
            <person name="Bunk B."/>
            <person name="Sproer C."/>
            <person name="Klenk H.-P."/>
        </authorList>
    </citation>
    <scope>NUCLEOTIDE SEQUENCE [LARGE SCALE GENOMIC DNA]</scope>
    <source>
        <strain evidence="8 9">L21-Spi-D4</strain>
    </source>
</reference>
<feature type="modified residue" description="4-aspartylphosphate" evidence="5">
    <location>
        <position position="58"/>
    </location>
</feature>
<keyword evidence="9" id="KW-1185">Reference proteome</keyword>
<dbReference type="InterPro" id="IPR016032">
    <property type="entry name" value="Sig_transdc_resp-reg_C-effctor"/>
</dbReference>
<keyword evidence="1 5" id="KW-0597">Phosphoprotein</keyword>
<dbReference type="InterPro" id="IPR039420">
    <property type="entry name" value="WalR-like"/>
</dbReference>
<dbReference type="AlphaFoldDB" id="A0A0S2I0Y2"/>
<dbReference type="Gene3D" id="3.40.50.2300">
    <property type="match status" value="1"/>
</dbReference>
<dbReference type="Pfam" id="PF00196">
    <property type="entry name" value="GerE"/>
    <property type="match status" value="1"/>
</dbReference>
<dbReference type="Gene3D" id="1.10.10.10">
    <property type="entry name" value="Winged helix-like DNA-binding domain superfamily/Winged helix DNA-binding domain"/>
    <property type="match status" value="1"/>
</dbReference>
<dbReference type="PROSITE" id="PS50110">
    <property type="entry name" value="RESPONSE_REGULATORY"/>
    <property type="match status" value="1"/>
</dbReference>
<dbReference type="GO" id="GO:0003677">
    <property type="term" value="F:DNA binding"/>
    <property type="evidence" value="ECO:0007669"/>
    <property type="project" value="UniProtKB-KW"/>
</dbReference>
<feature type="domain" description="Response regulatory" evidence="7">
    <location>
        <begin position="7"/>
        <end position="124"/>
    </location>
</feature>
<dbReference type="CDD" id="cd06170">
    <property type="entry name" value="LuxR_C_like"/>
    <property type="match status" value="1"/>
</dbReference>
<accession>A0A0S2I0Y2</accession>
<dbReference type="SMART" id="SM00421">
    <property type="entry name" value="HTH_LUXR"/>
    <property type="match status" value="1"/>
</dbReference>
<dbReference type="PROSITE" id="PS50043">
    <property type="entry name" value="HTH_LUXR_2"/>
    <property type="match status" value="1"/>
</dbReference>
<keyword evidence="3" id="KW-0238">DNA-binding</keyword>
<proteinExistence type="predicted"/>
<evidence type="ECO:0000256" key="5">
    <source>
        <dbReference type="PROSITE-ProRule" id="PRU00169"/>
    </source>
</evidence>
<sequence>MAEKSFSILLVDDHDIITEGIKSQIKNIYEHAKVFSANNETESLKLLKNEKIDIAIIDLSIDKFLSALKFPQQILADFPEIKIIVFSMHTDHSIIKTLAEQGISGYVTKTAPANEIIKALKSVLNGEKYFCAEAQKAIFTELNSDEPNLLFTHREKQVIKMIAQGKTTAEMARILKITVNTVESHRKNIYHKTGTSNMAQLVRIALTHGIVEI</sequence>
<evidence type="ECO:0000256" key="3">
    <source>
        <dbReference type="ARBA" id="ARBA00023125"/>
    </source>
</evidence>
<dbReference type="InterPro" id="IPR036388">
    <property type="entry name" value="WH-like_DNA-bd_sf"/>
</dbReference>
<evidence type="ECO:0000313" key="9">
    <source>
        <dbReference type="Proteomes" id="UP000064893"/>
    </source>
</evidence>
<evidence type="ECO:0000256" key="4">
    <source>
        <dbReference type="ARBA" id="ARBA00023163"/>
    </source>
</evidence>
<dbReference type="InterPro" id="IPR000792">
    <property type="entry name" value="Tscrpt_reg_LuxR_C"/>
</dbReference>
<dbReference type="SMART" id="SM00448">
    <property type="entry name" value="REC"/>
    <property type="match status" value="1"/>
</dbReference>
<dbReference type="SUPFAM" id="SSF52172">
    <property type="entry name" value="CheY-like"/>
    <property type="match status" value="1"/>
</dbReference>
<keyword evidence="2" id="KW-0805">Transcription regulation</keyword>
<dbReference type="CDD" id="cd17535">
    <property type="entry name" value="REC_NarL-like"/>
    <property type="match status" value="1"/>
</dbReference>
<protein>
    <submittedName>
        <fullName evidence="8">Response regulator UvrY</fullName>
    </submittedName>
</protein>
<dbReference type="STRING" id="1307839.L21SP5_02395"/>
<evidence type="ECO:0000256" key="2">
    <source>
        <dbReference type="ARBA" id="ARBA00023015"/>
    </source>
</evidence>
<evidence type="ECO:0000256" key="1">
    <source>
        <dbReference type="ARBA" id="ARBA00022553"/>
    </source>
</evidence>
<evidence type="ECO:0000259" key="7">
    <source>
        <dbReference type="PROSITE" id="PS50110"/>
    </source>
</evidence>
<keyword evidence="4" id="KW-0804">Transcription</keyword>
<dbReference type="EMBL" id="CP013118">
    <property type="protein sequence ID" value="ALO16024.1"/>
    <property type="molecule type" value="Genomic_DNA"/>
</dbReference>
<dbReference type="InterPro" id="IPR058245">
    <property type="entry name" value="NreC/VraR/RcsB-like_REC"/>
</dbReference>
<evidence type="ECO:0000313" key="8">
    <source>
        <dbReference type="EMBL" id="ALO16024.1"/>
    </source>
</evidence>
<dbReference type="InterPro" id="IPR011006">
    <property type="entry name" value="CheY-like_superfamily"/>
</dbReference>
<dbReference type="GO" id="GO:0006355">
    <property type="term" value="P:regulation of DNA-templated transcription"/>
    <property type="evidence" value="ECO:0007669"/>
    <property type="project" value="InterPro"/>
</dbReference>
<organism evidence="8 9">
    <name type="scientific">Salinivirga cyanobacteriivorans</name>
    <dbReference type="NCBI Taxonomy" id="1307839"/>
    <lineage>
        <taxon>Bacteria</taxon>
        <taxon>Pseudomonadati</taxon>
        <taxon>Bacteroidota</taxon>
        <taxon>Bacteroidia</taxon>
        <taxon>Bacteroidales</taxon>
        <taxon>Salinivirgaceae</taxon>
        <taxon>Salinivirga</taxon>
    </lineage>
</organism>
<dbReference type="RefSeq" id="WP_057953435.1">
    <property type="nucleotide sequence ID" value="NZ_CP013118.1"/>
</dbReference>
<dbReference type="GO" id="GO:0000160">
    <property type="term" value="P:phosphorelay signal transduction system"/>
    <property type="evidence" value="ECO:0007669"/>
    <property type="project" value="InterPro"/>
</dbReference>
<dbReference type="Pfam" id="PF00072">
    <property type="entry name" value="Response_reg"/>
    <property type="match status" value="1"/>
</dbReference>
<dbReference type="PANTHER" id="PTHR43214">
    <property type="entry name" value="TWO-COMPONENT RESPONSE REGULATOR"/>
    <property type="match status" value="1"/>
</dbReference>
<dbReference type="SUPFAM" id="SSF46894">
    <property type="entry name" value="C-terminal effector domain of the bipartite response regulators"/>
    <property type="match status" value="1"/>
</dbReference>
<dbReference type="OrthoDB" id="9797341at2"/>
<gene>
    <name evidence="8" type="primary">uvrY_1</name>
    <name evidence="8" type="ORF">L21SP5_02395</name>
</gene>
<dbReference type="Proteomes" id="UP000064893">
    <property type="component" value="Chromosome"/>
</dbReference>
<dbReference type="PANTHER" id="PTHR43214:SF41">
    <property type="entry name" value="NITRATE_NITRITE RESPONSE REGULATOR PROTEIN NARP"/>
    <property type="match status" value="1"/>
</dbReference>
<dbReference type="KEGG" id="blq:L21SP5_02395"/>